<feature type="transmembrane region" description="Helical" evidence="6">
    <location>
        <begin position="12"/>
        <end position="33"/>
    </location>
</feature>
<dbReference type="AlphaFoldDB" id="A0A7S3YW51"/>
<evidence type="ECO:0000256" key="6">
    <source>
        <dbReference type="SAM" id="Phobius"/>
    </source>
</evidence>
<keyword evidence="2" id="KW-0813">Transport</keyword>
<evidence type="ECO:0000313" key="8">
    <source>
        <dbReference type="EMBL" id="CAE0663866.1"/>
    </source>
</evidence>
<proteinExistence type="predicted"/>
<dbReference type="GO" id="GO:0140359">
    <property type="term" value="F:ABC-type transporter activity"/>
    <property type="evidence" value="ECO:0007669"/>
    <property type="project" value="InterPro"/>
</dbReference>
<sequence>MYKPWVQYVTNMLADMLVFVPKATVFAILIYFMTGMTLENNGIHFAGYLGMLITVFWLALANAEFFAYVSPNQQLAQAYFATIQTVFNLFCGFLIRKENIPDWWIWLYYANMIRYPLNFFNVNELQDLKFSCPNNEGAIPVQLQESYVDGTETVTCDGSQINNLNCFRFVCPITEGQDVMDLYGMTEGIPVYVGVTFALVIGIRLFNMYACGAINWVDK</sequence>
<name>A0A7S3YW51_9EUKA</name>
<evidence type="ECO:0000256" key="2">
    <source>
        <dbReference type="ARBA" id="ARBA00022448"/>
    </source>
</evidence>
<evidence type="ECO:0000259" key="7">
    <source>
        <dbReference type="Pfam" id="PF01061"/>
    </source>
</evidence>
<reference evidence="8" key="1">
    <citation type="submission" date="2021-01" db="EMBL/GenBank/DDBJ databases">
        <authorList>
            <person name="Corre E."/>
            <person name="Pelletier E."/>
            <person name="Niang G."/>
            <person name="Scheremetjew M."/>
            <person name="Finn R."/>
            <person name="Kale V."/>
            <person name="Holt S."/>
            <person name="Cochrane G."/>
            <person name="Meng A."/>
            <person name="Brown T."/>
            <person name="Cohen L."/>
        </authorList>
    </citation>
    <scope>NUCLEOTIDE SEQUENCE</scope>
    <source>
        <strain evidence="8">CCCM811</strain>
    </source>
</reference>
<protein>
    <recommendedName>
        <fullName evidence="7">ABC-2 type transporter transmembrane domain-containing protein</fullName>
    </recommendedName>
</protein>
<keyword evidence="4 6" id="KW-1133">Transmembrane helix</keyword>
<feature type="domain" description="ABC-2 type transporter transmembrane" evidence="7">
    <location>
        <begin position="1"/>
        <end position="125"/>
    </location>
</feature>
<dbReference type="EMBL" id="HBIV01021479">
    <property type="protein sequence ID" value="CAE0663866.1"/>
    <property type="molecule type" value="Transcribed_RNA"/>
</dbReference>
<evidence type="ECO:0000256" key="1">
    <source>
        <dbReference type="ARBA" id="ARBA00004141"/>
    </source>
</evidence>
<dbReference type="PANTHER" id="PTHR19241">
    <property type="entry name" value="ATP-BINDING CASSETTE TRANSPORTER"/>
    <property type="match status" value="1"/>
</dbReference>
<keyword evidence="5 6" id="KW-0472">Membrane</keyword>
<evidence type="ECO:0000256" key="3">
    <source>
        <dbReference type="ARBA" id="ARBA00022692"/>
    </source>
</evidence>
<dbReference type="InterPro" id="IPR013525">
    <property type="entry name" value="ABC2_TM"/>
</dbReference>
<dbReference type="Pfam" id="PF01061">
    <property type="entry name" value="ABC2_membrane"/>
    <property type="match status" value="1"/>
</dbReference>
<feature type="transmembrane region" description="Helical" evidence="6">
    <location>
        <begin position="189"/>
        <end position="210"/>
    </location>
</feature>
<evidence type="ECO:0000256" key="4">
    <source>
        <dbReference type="ARBA" id="ARBA00022989"/>
    </source>
</evidence>
<organism evidence="8">
    <name type="scientific">Lotharella globosa</name>
    <dbReference type="NCBI Taxonomy" id="91324"/>
    <lineage>
        <taxon>Eukaryota</taxon>
        <taxon>Sar</taxon>
        <taxon>Rhizaria</taxon>
        <taxon>Cercozoa</taxon>
        <taxon>Chlorarachniophyceae</taxon>
        <taxon>Lotharella</taxon>
    </lineage>
</organism>
<keyword evidence="3 6" id="KW-0812">Transmembrane</keyword>
<gene>
    <name evidence="8" type="ORF">LGLO00237_LOCUS15469</name>
</gene>
<accession>A0A7S3YW51</accession>
<feature type="transmembrane region" description="Helical" evidence="6">
    <location>
        <begin position="75"/>
        <end position="95"/>
    </location>
</feature>
<evidence type="ECO:0000256" key="5">
    <source>
        <dbReference type="ARBA" id="ARBA00023136"/>
    </source>
</evidence>
<dbReference type="GO" id="GO:0016020">
    <property type="term" value="C:membrane"/>
    <property type="evidence" value="ECO:0007669"/>
    <property type="project" value="UniProtKB-SubCell"/>
</dbReference>
<comment type="subcellular location">
    <subcellularLocation>
        <location evidence="1">Membrane</location>
        <topology evidence="1">Multi-pass membrane protein</topology>
    </subcellularLocation>
</comment>
<feature type="transmembrane region" description="Helical" evidence="6">
    <location>
        <begin position="45"/>
        <end position="69"/>
    </location>
</feature>